<reference evidence="1 2" key="1">
    <citation type="submission" date="2014-07" db="EMBL/GenBank/DDBJ databases">
        <title>Genome sequence of Lactococcus lactis subsp. lactis NCDO 2118, a GABA-producing strain.</title>
        <authorList>
            <person name="Oliveira L.C."/>
            <person name="Saraiva T.D.L."/>
            <person name="Soares S.C."/>
            <person name="Ramos R.T.J."/>
            <person name="Sa P.H.C.G."/>
            <person name="Carneiro A.R."/>
            <person name="Miranda F."/>
            <person name="Freire M."/>
            <person name="Renan W."/>
            <person name="Oliveira A.F.Jr."/>
            <person name="Santos A.R."/>
            <person name="Pinto A.C."/>
            <person name="Souza B.M."/>
            <person name="Castro C.P."/>
            <person name="Diniz C.A.A."/>
            <person name="Rocha C.S."/>
            <person name="Mariano D.C.B."/>
            <person name="Aguiar E.L."/>
            <person name="Folador E.L."/>
            <person name="Barbosa E.G.V."/>
            <person name="Aburjaile F.F."/>
            <person name="Goncalves L.A."/>
            <person name="Guimaraes L.C."/>
            <person name="Azevedo M.S.P."/>
            <person name="Agresti P.C.M."/>
            <person name="Faria R.F."/>
            <person name="Tiwari S."/>
            <person name="Almeida S.S."/>
            <person name="Hassan S.S."/>
            <person name="Pereira V.B."/>
            <person name="Abreu V.A.C."/>
            <person name="Pereira U.P."/>
            <person name="Dorella F.A."/>
            <person name="Carvalho A.F."/>
            <person name="Pereira F.L."/>
            <person name="Leal C.A.G."/>
            <person name="Figueiredo H.C.P."/>
            <person name="Silva A."/>
            <person name="Miyoshi A."/>
            <person name="Azevedo V."/>
        </authorList>
    </citation>
    <scope>NUCLEOTIDE SEQUENCE [LARGE SCALE GENOMIC DNA]</scope>
    <source>
        <strain evidence="1 2">NCDO 2118</strain>
    </source>
</reference>
<organism evidence="1 2">
    <name type="scientific">Lactococcus lactis subsp. lactis NCDO 2118</name>
    <dbReference type="NCBI Taxonomy" id="1117941"/>
    <lineage>
        <taxon>Bacteria</taxon>
        <taxon>Bacillati</taxon>
        <taxon>Bacillota</taxon>
        <taxon>Bacilli</taxon>
        <taxon>Lactobacillales</taxon>
        <taxon>Streptococcaceae</taxon>
        <taxon>Lactococcus</taxon>
    </lineage>
</organism>
<sequence length="114" mass="13741">MISIECLIQVRRVDDGRPKYGQTFYNNRKLNNIPETTGMLFRKSALIFYPLEKYSNILDDEHMMLLVEFAEQIRENNAALQYFQGTLTFNKFSGKLREIYEIYYRIFQFLKFNN</sequence>
<dbReference type="AlphaFoldDB" id="A0ABC8A4K8"/>
<accession>A0ABC8A4K8</accession>
<dbReference type="Proteomes" id="UP000028594">
    <property type="component" value="Chromosome"/>
</dbReference>
<proteinExistence type="predicted"/>
<dbReference type="RefSeq" id="WP_012897326.1">
    <property type="nucleotide sequence ID" value="NZ_CP009054.1"/>
</dbReference>
<protein>
    <submittedName>
        <fullName evidence="1">Uncharacterized protein</fullName>
    </submittedName>
</protein>
<dbReference type="EMBL" id="CP009054">
    <property type="protein sequence ID" value="AII12103.1"/>
    <property type="molecule type" value="Genomic_DNA"/>
</dbReference>
<name>A0ABC8A4K8_LACLL</name>
<evidence type="ECO:0000313" key="1">
    <source>
        <dbReference type="EMBL" id="AII12103.1"/>
    </source>
</evidence>
<evidence type="ECO:0000313" key="2">
    <source>
        <dbReference type="Proteomes" id="UP000028594"/>
    </source>
</evidence>
<dbReference type="KEGG" id="llx:NCDO2118_0607"/>
<gene>
    <name evidence="1" type="ORF">NCDO2118_0607</name>
</gene>